<evidence type="ECO:0000313" key="4">
    <source>
        <dbReference type="Proteomes" id="UP001163823"/>
    </source>
</evidence>
<evidence type="ECO:0000256" key="1">
    <source>
        <dbReference type="SAM" id="MobiDB-lite"/>
    </source>
</evidence>
<feature type="region of interest" description="Disordered" evidence="1">
    <location>
        <begin position="243"/>
        <end position="313"/>
    </location>
</feature>
<proteinExistence type="predicted"/>
<dbReference type="EMBL" id="JARAOO010000003">
    <property type="protein sequence ID" value="KAJ7975966.1"/>
    <property type="molecule type" value="Genomic_DNA"/>
</dbReference>
<keyword evidence="4" id="KW-1185">Reference proteome</keyword>
<gene>
    <name evidence="3" type="ORF">O6P43_005803</name>
</gene>
<accession>A0AAD7VHF2</accession>
<dbReference type="Proteomes" id="UP001163823">
    <property type="component" value="Chromosome 3"/>
</dbReference>
<evidence type="ECO:0000313" key="3">
    <source>
        <dbReference type="EMBL" id="KAJ7975966.1"/>
    </source>
</evidence>
<dbReference type="InterPro" id="IPR045358">
    <property type="entry name" value="Ty3_capsid"/>
</dbReference>
<dbReference type="KEGG" id="qsa:O6P43_005803"/>
<reference evidence="3" key="1">
    <citation type="journal article" date="2023" name="Science">
        <title>Elucidation of the pathway for biosynthesis of saponin adjuvants from the soapbark tree.</title>
        <authorList>
            <person name="Reed J."/>
            <person name="Orme A."/>
            <person name="El-Demerdash A."/>
            <person name="Owen C."/>
            <person name="Martin L.B.B."/>
            <person name="Misra R.C."/>
            <person name="Kikuchi S."/>
            <person name="Rejzek M."/>
            <person name="Martin A.C."/>
            <person name="Harkess A."/>
            <person name="Leebens-Mack J."/>
            <person name="Louveau T."/>
            <person name="Stephenson M.J."/>
            <person name="Osbourn A."/>
        </authorList>
    </citation>
    <scope>NUCLEOTIDE SEQUENCE</scope>
    <source>
        <strain evidence="3">S10</strain>
    </source>
</reference>
<organism evidence="3 4">
    <name type="scientific">Quillaja saponaria</name>
    <name type="common">Soap bark tree</name>
    <dbReference type="NCBI Taxonomy" id="32244"/>
    <lineage>
        <taxon>Eukaryota</taxon>
        <taxon>Viridiplantae</taxon>
        <taxon>Streptophyta</taxon>
        <taxon>Embryophyta</taxon>
        <taxon>Tracheophyta</taxon>
        <taxon>Spermatophyta</taxon>
        <taxon>Magnoliopsida</taxon>
        <taxon>eudicotyledons</taxon>
        <taxon>Gunneridae</taxon>
        <taxon>Pentapetalae</taxon>
        <taxon>rosids</taxon>
        <taxon>fabids</taxon>
        <taxon>Fabales</taxon>
        <taxon>Quillajaceae</taxon>
        <taxon>Quillaja</taxon>
    </lineage>
</organism>
<sequence length="350" mass="39336">MVNVSAANIDQKFAALETRMETIELRFTAIDASLSELKGNSDAKFQALMEAVTALHGNMAESSHQSPPMVPLIHPVQPPLAMEHIPPIVPPAEFFEVNQTPEEMKVRIAAVHFGAKPSEWYQGFLEERGMVRPPWNELVQKLQVRFQGNILTIHVIALKNLKQVAGVEEYNDTFEMLKNRCCMPKEVLLDHYLGGLKEEIVHGISLVEISSMSHAMKLAKVQENLLNSTIYRKNVIYNNKTLTPFTHNTPQPNSVPSPSAKFLPNVPHNPRTQQGSSYKSSPISYMNSNQSTNRRPVGNTSNQSYQSNLAIRKPPLTMTKVEMEEERRKELCFYCKADLVKDIGVGMVKA</sequence>
<dbReference type="AlphaFoldDB" id="A0AAD7VHF2"/>
<dbReference type="Pfam" id="PF19259">
    <property type="entry name" value="Ty3_capsid"/>
    <property type="match status" value="1"/>
</dbReference>
<comment type="caution">
    <text evidence="3">The sequence shown here is derived from an EMBL/GenBank/DDBJ whole genome shotgun (WGS) entry which is preliminary data.</text>
</comment>
<feature type="compositionally biased region" description="Polar residues" evidence="1">
    <location>
        <begin position="243"/>
        <end position="257"/>
    </location>
</feature>
<protein>
    <submittedName>
        <fullName evidence="3">Retrotransposon gag protein</fullName>
    </submittedName>
</protein>
<feature type="compositionally biased region" description="Polar residues" evidence="1">
    <location>
        <begin position="270"/>
        <end position="309"/>
    </location>
</feature>
<feature type="domain" description="Ty3 transposon capsid-like protein" evidence="2">
    <location>
        <begin position="95"/>
        <end position="239"/>
    </location>
</feature>
<name>A0AAD7VHF2_QUISA</name>
<evidence type="ECO:0000259" key="2">
    <source>
        <dbReference type="Pfam" id="PF19259"/>
    </source>
</evidence>